<keyword evidence="3" id="KW-0049">Antioxidant</keyword>
<sequence>MQSLLHIFQKYFYGPHKRKMGFLGLLRLSVLQNFFRAWQKGFQGNMDGEGFILGGVFVIGSGKQGILLEHREKEFGDKVNITLVTEAARMVEAQN</sequence>
<protein>
    <recommendedName>
        <fullName evidence="6">Peroxiredoxin-like 2A</fullName>
    </recommendedName>
    <alternativeName>
        <fullName evidence="8">Peroxiredoxin-like 2 activated in M-CSF stimulated monocytes</fullName>
    </alternativeName>
    <alternativeName>
        <fullName evidence="7">Redox-regulatory protein FAM213A</fullName>
    </alternativeName>
</protein>
<dbReference type="InterPro" id="IPR032801">
    <property type="entry name" value="PXL2A/B/C"/>
</dbReference>
<dbReference type="Ensembl" id="ENSECRT00000004494.1">
    <property type="protein sequence ID" value="ENSECRP00000004426.1"/>
    <property type="gene ID" value="ENSECRG00000003006.1"/>
</dbReference>
<comment type="subcellular location">
    <subcellularLocation>
        <location evidence="1">Cytoplasm</location>
    </subcellularLocation>
</comment>
<dbReference type="GO" id="GO:0016209">
    <property type="term" value="F:antioxidant activity"/>
    <property type="evidence" value="ECO:0007669"/>
    <property type="project" value="UniProtKB-KW"/>
</dbReference>
<evidence type="ECO:0000256" key="2">
    <source>
        <dbReference type="ARBA" id="ARBA00022490"/>
    </source>
</evidence>
<reference evidence="9" key="2">
    <citation type="submission" date="2025-08" db="UniProtKB">
        <authorList>
            <consortium name="Ensembl"/>
        </authorList>
    </citation>
    <scope>IDENTIFICATION</scope>
</reference>
<reference evidence="9" key="3">
    <citation type="submission" date="2025-09" db="UniProtKB">
        <authorList>
            <consortium name="Ensembl"/>
        </authorList>
    </citation>
    <scope>IDENTIFICATION</scope>
</reference>
<reference evidence="9" key="1">
    <citation type="submission" date="2021-06" db="EMBL/GenBank/DDBJ databases">
        <authorList>
            <consortium name="Wellcome Sanger Institute Data Sharing"/>
        </authorList>
    </citation>
    <scope>NUCLEOTIDE SEQUENCE [LARGE SCALE GENOMIC DNA]</scope>
</reference>
<name>A0A8C4RN49_ERPCA</name>
<dbReference type="GO" id="GO:0005737">
    <property type="term" value="C:cytoplasm"/>
    <property type="evidence" value="ECO:0007669"/>
    <property type="project" value="UniProtKB-SubCell"/>
</dbReference>
<dbReference type="GeneTree" id="ENSGT00940000173983"/>
<dbReference type="Proteomes" id="UP000694620">
    <property type="component" value="Chromosome 2"/>
</dbReference>
<evidence type="ECO:0000256" key="1">
    <source>
        <dbReference type="ARBA" id="ARBA00004496"/>
    </source>
</evidence>
<comment type="similarity">
    <text evidence="5">Belongs to the peroxiredoxin-like PRXL2 family. PRXL2A subfamily.</text>
</comment>
<organism evidence="9 10">
    <name type="scientific">Erpetoichthys calabaricus</name>
    <name type="common">Rope fish</name>
    <name type="synonym">Calamoichthys calabaricus</name>
    <dbReference type="NCBI Taxonomy" id="27687"/>
    <lineage>
        <taxon>Eukaryota</taxon>
        <taxon>Metazoa</taxon>
        <taxon>Chordata</taxon>
        <taxon>Craniata</taxon>
        <taxon>Vertebrata</taxon>
        <taxon>Euteleostomi</taxon>
        <taxon>Actinopterygii</taxon>
        <taxon>Polypteriformes</taxon>
        <taxon>Polypteridae</taxon>
        <taxon>Erpetoichthys</taxon>
    </lineage>
</organism>
<evidence type="ECO:0000256" key="5">
    <source>
        <dbReference type="ARBA" id="ARBA00023787"/>
    </source>
</evidence>
<keyword evidence="10" id="KW-1185">Reference proteome</keyword>
<evidence type="ECO:0000313" key="10">
    <source>
        <dbReference type="Proteomes" id="UP000694620"/>
    </source>
</evidence>
<evidence type="ECO:0000313" key="9">
    <source>
        <dbReference type="Ensembl" id="ENSECRP00000004426.1"/>
    </source>
</evidence>
<keyword evidence="2" id="KW-0963">Cytoplasm</keyword>
<evidence type="ECO:0000256" key="4">
    <source>
        <dbReference type="ARBA" id="ARBA00023284"/>
    </source>
</evidence>
<keyword evidence="4" id="KW-0676">Redox-active center</keyword>
<dbReference type="PANTHER" id="PTHR28630:SF31">
    <property type="entry name" value="PEROXIREDOXIN-LIKE 2A"/>
    <property type="match status" value="1"/>
</dbReference>
<evidence type="ECO:0000256" key="6">
    <source>
        <dbReference type="ARBA" id="ARBA00023849"/>
    </source>
</evidence>
<accession>A0A8C4RN49</accession>
<proteinExistence type="inferred from homology"/>
<evidence type="ECO:0000256" key="8">
    <source>
        <dbReference type="ARBA" id="ARBA00032129"/>
    </source>
</evidence>
<dbReference type="PANTHER" id="PTHR28630">
    <property type="match status" value="1"/>
</dbReference>
<dbReference type="AlphaFoldDB" id="A0A8C4RN49"/>
<evidence type="ECO:0000256" key="7">
    <source>
        <dbReference type="ARBA" id="ARBA00032058"/>
    </source>
</evidence>
<evidence type="ECO:0000256" key="3">
    <source>
        <dbReference type="ARBA" id="ARBA00022862"/>
    </source>
</evidence>
<dbReference type="Pfam" id="PF13911">
    <property type="entry name" value="AhpC-TSA_2"/>
    <property type="match status" value="1"/>
</dbReference>